<dbReference type="Proteomes" id="UP000242770">
    <property type="component" value="Unassembled WGS sequence"/>
</dbReference>
<dbReference type="EMBL" id="CCFA01001715">
    <property type="protein sequence ID" value="CDR99909.1"/>
    <property type="molecule type" value="Genomic_DNA"/>
</dbReference>
<evidence type="ECO:0000313" key="3">
    <source>
        <dbReference type="Proteomes" id="UP000242770"/>
    </source>
</evidence>
<feature type="region of interest" description="Disordered" evidence="1">
    <location>
        <begin position="50"/>
        <end position="71"/>
    </location>
</feature>
<protein>
    <submittedName>
        <fullName evidence="2">Uncharacterized protein</fullName>
    </submittedName>
</protein>
<proteinExistence type="predicted"/>
<organism evidence="2 3">
    <name type="scientific">Sporisorium scitamineum</name>
    <dbReference type="NCBI Taxonomy" id="49012"/>
    <lineage>
        <taxon>Eukaryota</taxon>
        <taxon>Fungi</taxon>
        <taxon>Dikarya</taxon>
        <taxon>Basidiomycota</taxon>
        <taxon>Ustilaginomycotina</taxon>
        <taxon>Ustilaginomycetes</taxon>
        <taxon>Ustilaginales</taxon>
        <taxon>Ustilaginaceae</taxon>
        <taxon>Sporisorium</taxon>
    </lineage>
</organism>
<sequence>MHPPCSTAAASSAAATRVEGASVLRGAKARGLKFLNSIADALNTVIEGTSNGTDGGHQLQNTRISAKARSG</sequence>
<evidence type="ECO:0000256" key="1">
    <source>
        <dbReference type="SAM" id="MobiDB-lite"/>
    </source>
</evidence>
<accession>A0A0F7RXU9</accession>
<reference evidence="3" key="1">
    <citation type="submission" date="2014-06" db="EMBL/GenBank/DDBJ databases">
        <authorList>
            <person name="Berkman P.J."/>
        </authorList>
    </citation>
    <scope>NUCLEOTIDE SEQUENCE [LARGE SCALE GENOMIC DNA]</scope>
</reference>
<feature type="compositionally biased region" description="Polar residues" evidence="1">
    <location>
        <begin position="50"/>
        <end position="64"/>
    </location>
</feature>
<keyword evidence="3" id="KW-1185">Reference proteome</keyword>
<evidence type="ECO:0000313" key="2">
    <source>
        <dbReference type="EMBL" id="CDR99909.1"/>
    </source>
</evidence>
<name>A0A0F7RXU9_9BASI</name>
<gene>
    <name evidence="2" type="primary">SSCI31140.1</name>
</gene>
<dbReference type="AlphaFoldDB" id="A0A0F7RXU9"/>